<comment type="caution">
    <text evidence="1">The sequence shown here is derived from an EMBL/GenBank/DDBJ whole genome shotgun (WGS) entry which is preliminary data.</text>
</comment>
<dbReference type="EMBL" id="BMPZ01000004">
    <property type="protein sequence ID" value="GGI81474.1"/>
    <property type="molecule type" value="Genomic_DNA"/>
</dbReference>
<dbReference type="Proteomes" id="UP000613743">
    <property type="component" value="Unassembled WGS sequence"/>
</dbReference>
<dbReference type="PANTHER" id="PTHR12475">
    <property type="match status" value="1"/>
</dbReference>
<accession>A0A917JU72</accession>
<sequence>MNLYFRLFWLLFWRVRQVNEAIDFLGVSKISYRALPSDCDINFHLTNSRYPAFMDLARTYMLAEMGLLKRFLKLKWFPIVNATEFTFIKDIKPLSQFEIESKLVGWDEKYFYIEQRFISEQGLHCIVHVRGVFVCKRKQVAITDLLDVAGFDRAHPELPAEVQKWKAFLQLKKERNLPVVEVAA</sequence>
<gene>
    <name evidence="1" type="ORF">GCM10009332_18530</name>
</gene>
<dbReference type="InterPro" id="IPR051490">
    <property type="entry name" value="THEM6_lcsJ_thioesterase"/>
</dbReference>
<keyword evidence="2" id="KW-1185">Reference proteome</keyword>
<protein>
    <submittedName>
        <fullName evidence="1">Thioesterase</fullName>
    </submittedName>
</protein>
<evidence type="ECO:0000313" key="1">
    <source>
        <dbReference type="EMBL" id="GGI81474.1"/>
    </source>
</evidence>
<reference evidence="1" key="1">
    <citation type="journal article" date="2014" name="Int. J. Syst. Evol. Microbiol.">
        <title>Complete genome sequence of Corynebacterium casei LMG S-19264T (=DSM 44701T), isolated from a smear-ripened cheese.</title>
        <authorList>
            <consortium name="US DOE Joint Genome Institute (JGI-PGF)"/>
            <person name="Walter F."/>
            <person name="Albersmeier A."/>
            <person name="Kalinowski J."/>
            <person name="Ruckert C."/>
        </authorList>
    </citation>
    <scope>NUCLEOTIDE SEQUENCE</scope>
    <source>
        <strain evidence="1">JCM 30804</strain>
    </source>
</reference>
<reference evidence="1" key="2">
    <citation type="submission" date="2020-09" db="EMBL/GenBank/DDBJ databases">
        <authorList>
            <person name="Sun Q."/>
            <person name="Ohkuma M."/>
        </authorList>
    </citation>
    <scope>NUCLEOTIDE SEQUENCE</scope>
    <source>
        <strain evidence="1">JCM 30804</strain>
    </source>
</reference>
<dbReference type="RefSeq" id="WP_188920149.1">
    <property type="nucleotide sequence ID" value="NZ_BMPZ01000004.1"/>
</dbReference>
<dbReference type="InterPro" id="IPR029069">
    <property type="entry name" value="HotDog_dom_sf"/>
</dbReference>
<proteinExistence type="predicted"/>
<dbReference type="SUPFAM" id="SSF54637">
    <property type="entry name" value="Thioesterase/thiol ester dehydrase-isomerase"/>
    <property type="match status" value="1"/>
</dbReference>
<dbReference type="Gene3D" id="3.10.129.10">
    <property type="entry name" value="Hotdog Thioesterase"/>
    <property type="match status" value="1"/>
</dbReference>
<dbReference type="AlphaFoldDB" id="A0A917JU72"/>
<dbReference type="PANTHER" id="PTHR12475:SF4">
    <property type="entry name" value="PROTEIN THEM6"/>
    <property type="match status" value="1"/>
</dbReference>
<evidence type="ECO:0000313" key="2">
    <source>
        <dbReference type="Proteomes" id="UP000613743"/>
    </source>
</evidence>
<dbReference type="CDD" id="cd00586">
    <property type="entry name" value="4HBT"/>
    <property type="match status" value="1"/>
</dbReference>
<name>A0A917JU72_9GAMM</name>
<dbReference type="Pfam" id="PF13279">
    <property type="entry name" value="4HBT_2"/>
    <property type="match status" value="1"/>
</dbReference>
<organism evidence="1 2">
    <name type="scientific">Shewanella gelidii</name>
    <dbReference type="NCBI Taxonomy" id="1642821"/>
    <lineage>
        <taxon>Bacteria</taxon>
        <taxon>Pseudomonadati</taxon>
        <taxon>Pseudomonadota</taxon>
        <taxon>Gammaproteobacteria</taxon>
        <taxon>Alteromonadales</taxon>
        <taxon>Shewanellaceae</taxon>
        <taxon>Shewanella</taxon>
    </lineage>
</organism>